<feature type="region of interest" description="Disordered" evidence="1">
    <location>
        <begin position="1"/>
        <end position="23"/>
    </location>
</feature>
<feature type="region of interest" description="Disordered" evidence="1">
    <location>
        <begin position="244"/>
        <end position="263"/>
    </location>
</feature>
<feature type="compositionally biased region" description="Basic residues" evidence="1">
    <location>
        <begin position="1"/>
        <end position="11"/>
    </location>
</feature>
<comment type="caution">
    <text evidence="2">The sequence shown here is derived from an EMBL/GenBank/DDBJ whole genome shotgun (WGS) entry which is preliminary data.</text>
</comment>
<sequence>MPKRRSAPRKRNTNENRKEVRSARLSAVPQVANATKLAAVHLRIDHVRTLKNRISDYVHQGLPALIRSPPAFKAGYQQFSGTGVLNAGETQTLFHGIFGDYERAWDRRVQQRPFFVQAGWSADRYVRPVTRKVGGVIQLMYLPGAPKPGDFCLKRQQTDLTRASAYLLRVGDLATFDPEQVKDKALRAVMRRLQGAPEMWSRLSALVEARRARVLVRIKLQQYRTGTHTIHPEIGSSGLVVDESNRKYPTSSRSAKQIERRTATSTSRCLSTAKGLTRRHCVRTPHSCSRQTGARSTSF</sequence>
<accession>A0ABU8J6T5</accession>
<feature type="compositionally biased region" description="Basic and acidic residues" evidence="1">
    <location>
        <begin position="12"/>
        <end position="22"/>
    </location>
</feature>
<dbReference type="RefSeq" id="WP_336602999.1">
    <property type="nucleotide sequence ID" value="NZ_JACFYJ010000234.1"/>
</dbReference>
<dbReference type="Proteomes" id="UP001386437">
    <property type="component" value="Unassembled WGS sequence"/>
</dbReference>
<protein>
    <recommendedName>
        <fullName evidence="4">Transposase</fullName>
    </recommendedName>
</protein>
<reference evidence="2 3" key="1">
    <citation type="journal article" date="2022" name="Arch. Microbiol.">
        <title>Paraburkholderia bengalensis sp. nov. isolated from roots of Oryza sativa, IR64.</title>
        <authorList>
            <person name="Nag P."/>
            <person name="Mondal N."/>
            <person name="Sarkar J."/>
            <person name="Das S."/>
        </authorList>
    </citation>
    <scope>NUCLEOTIDE SEQUENCE [LARGE SCALE GENOMIC DNA]</scope>
    <source>
        <strain evidence="2 3">IR64_4_BI</strain>
    </source>
</reference>
<evidence type="ECO:0000313" key="2">
    <source>
        <dbReference type="EMBL" id="MEI6003476.1"/>
    </source>
</evidence>
<keyword evidence="3" id="KW-1185">Reference proteome</keyword>
<gene>
    <name evidence="2" type="ORF">H3V53_42380</name>
</gene>
<dbReference type="EMBL" id="JACFYJ010000234">
    <property type="protein sequence ID" value="MEI6003476.1"/>
    <property type="molecule type" value="Genomic_DNA"/>
</dbReference>
<evidence type="ECO:0008006" key="4">
    <source>
        <dbReference type="Google" id="ProtNLM"/>
    </source>
</evidence>
<evidence type="ECO:0000256" key="1">
    <source>
        <dbReference type="SAM" id="MobiDB-lite"/>
    </source>
</evidence>
<proteinExistence type="predicted"/>
<organism evidence="2 3">
    <name type="scientific">Paraburkholderia bengalensis</name>
    <dbReference type="NCBI Taxonomy" id="2747562"/>
    <lineage>
        <taxon>Bacteria</taxon>
        <taxon>Pseudomonadati</taxon>
        <taxon>Pseudomonadota</taxon>
        <taxon>Betaproteobacteria</taxon>
        <taxon>Burkholderiales</taxon>
        <taxon>Burkholderiaceae</taxon>
        <taxon>Paraburkholderia</taxon>
    </lineage>
</organism>
<name>A0ABU8J6T5_9BURK</name>
<evidence type="ECO:0000313" key="3">
    <source>
        <dbReference type="Proteomes" id="UP001386437"/>
    </source>
</evidence>